<proteinExistence type="predicted"/>
<comment type="caution">
    <text evidence="2">The sequence shown here is derived from an EMBL/GenBank/DDBJ whole genome shotgun (WGS) entry which is preliminary data.</text>
</comment>
<keyword evidence="1" id="KW-1133">Transmembrane helix</keyword>
<protein>
    <submittedName>
        <fullName evidence="2">Secologanin synthase</fullName>
    </submittedName>
</protein>
<name>A0AAW2UBZ5_SESRA</name>
<sequence>MWKFALIPVFSLLVVWTWQFLNWAWFKPRKTEKLFRQQGMKGNPYTFLFGDAKETGLLYEKAYSKPIGFNDDLTPRLMPNILHAIQKYGIPSFHSSSSVSIFSSYVFNCTPFELLYFNK</sequence>
<reference evidence="2" key="1">
    <citation type="submission" date="2020-06" db="EMBL/GenBank/DDBJ databases">
        <authorList>
            <person name="Li T."/>
            <person name="Hu X."/>
            <person name="Zhang T."/>
            <person name="Song X."/>
            <person name="Zhang H."/>
            <person name="Dai N."/>
            <person name="Sheng W."/>
            <person name="Hou X."/>
            <person name="Wei L."/>
        </authorList>
    </citation>
    <scope>NUCLEOTIDE SEQUENCE</scope>
    <source>
        <strain evidence="2">G02</strain>
        <tissue evidence="2">Leaf</tissue>
    </source>
</reference>
<dbReference type="EMBL" id="JACGWJ010000006">
    <property type="protein sequence ID" value="KAL0414425.1"/>
    <property type="molecule type" value="Genomic_DNA"/>
</dbReference>
<gene>
    <name evidence="2" type="ORF">Sradi_1644200</name>
</gene>
<dbReference type="AlphaFoldDB" id="A0AAW2UBZ5"/>
<accession>A0AAW2UBZ5</accession>
<reference evidence="2" key="2">
    <citation type="journal article" date="2024" name="Plant">
        <title>Genomic evolution and insights into agronomic trait innovations of Sesamum species.</title>
        <authorList>
            <person name="Miao H."/>
            <person name="Wang L."/>
            <person name="Qu L."/>
            <person name="Liu H."/>
            <person name="Sun Y."/>
            <person name="Le M."/>
            <person name="Wang Q."/>
            <person name="Wei S."/>
            <person name="Zheng Y."/>
            <person name="Lin W."/>
            <person name="Duan Y."/>
            <person name="Cao H."/>
            <person name="Xiong S."/>
            <person name="Wang X."/>
            <person name="Wei L."/>
            <person name="Li C."/>
            <person name="Ma Q."/>
            <person name="Ju M."/>
            <person name="Zhao R."/>
            <person name="Li G."/>
            <person name="Mu C."/>
            <person name="Tian Q."/>
            <person name="Mei H."/>
            <person name="Zhang T."/>
            <person name="Gao T."/>
            <person name="Zhang H."/>
        </authorList>
    </citation>
    <scope>NUCLEOTIDE SEQUENCE</scope>
    <source>
        <strain evidence="2">G02</strain>
    </source>
</reference>
<keyword evidence="1" id="KW-0472">Membrane</keyword>
<feature type="transmembrane region" description="Helical" evidence="1">
    <location>
        <begin position="6"/>
        <end position="26"/>
    </location>
</feature>
<evidence type="ECO:0000313" key="2">
    <source>
        <dbReference type="EMBL" id="KAL0414425.1"/>
    </source>
</evidence>
<organism evidence="2">
    <name type="scientific">Sesamum radiatum</name>
    <name type="common">Black benniseed</name>
    <dbReference type="NCBI Taxonomy" id="300843"/>
    <lineage>
        <taxon>Eukaryota</taxon>
        <taxon>Viridiplantae</taxon>
        <taxon>Streptophyta</taxon>
        <taxon>Embryophyta</taxon>
        <taxon>Tracheophyta</taxon>
        <taxon>Spermatophyta</taxon>
        <taxon>Magnoliopsida</taxon>
        <taxon>eudicotyledons</taxon>
        <taxon>Gunneridae</taxon>
        <taxon>Pentapetalae</taxon>
        <taxon>asterids</taxon>
        <taxon>lamiids</taxon>
        <taxon>Lamiales</taxon>
        <taxon>Pedaliaceae</taxon>
        <taxon>Sesamum</taxon>
    </lineage>
</organism>
<evidence type="ECO:0000256" key="1">
    <source>
        <dbReference type="SAM" id="Phobius"/>
    </source>
</evidence>
<keyword evidence="1" id="KW-0812">Transmembrane</keyword>